<sequence length="144" mass="16578">MYCLWNPNLAELNKCRPMIVKQSRIQKMLRWLINESKNTKRYEATTEAEKHINRILAELQSVPDKIHGTTAQILDMRNGIRGYVNAFGMYTLFVTVNLADLHSPLMTRYLTALPGASRTKFLDQADAVWANDKKSPNRGHIHHT</sequence>
<evidence type="ECO:0000313" key="2">
    <source>
        <dbReference type="EMBL" id="SCZ93474.1"/>
    </source>
</evidence>
<accession>A0A2X0MMB2</accession>
<proteinExistence type="predicted"/>
<dbReference type="EMBL" id="FMWP01000048">
    <property type="protein sequence ID" value="SCZ93474.1"/>
    <property type="molecule type" value="Genomic_DNA"/>
</dbReference>
<evidence type="ECO:0000313" key="3">
    <source>
        <dbReference type="Proteomes" id="UP000249723"/>
    </source>
</evidence>
<dbReference type="InterPro" id="IPR025476">
    <property type="entry name" value="Helitron_helicase-like"/>
</dbReference>
<dbReference type="AlphaFoldDB" id="A0A2X0MMB2"/>
<gene>
    <name evidence="2" type="ORF">BZ3500_MVSOF-1268-A1-R1_CHR6-3G08685</name>
</gene>
<organism evidence="2 3">
    <name type="scientific">Microbotryum saponariae</name>
    <dbReference type="NCBI Taxonomy" id="289078"/>
    <lineage>
        <taxon>Eukaryota</taxon>
        <taxon>Fungi</taxon>
        <taxon>Dikarya</taxon>
        <taxon>Basidiomycota</taxon>
        <taxon>Pucciniomycotina</taxon>
        <taxon>Microbotryomycetes</taxon>
        <taxon>Microbotryales</taxon>
        <taxon>Microbotryaceae</taxon>
        <taxon>Microbotryum</taxon>
    </lineage>
</organism>
<name>A0A2X0MMB2_9BASI</name>
<feature type="domain" description="Helitron helicase-like" evidence="1">
    <location>
        <begin position="34"/>
        <end position="112"/>
    </location>
</feature>
<dbReference type="Proteomes" id="UP000249723">
    <property type="component" value="Unassembled WGS sequence"/>
</dbReference>
<protein>
    <submittedName>
        <fullName evidence="2">BZ3500_MvSof-1268-A1-R1_Chr6-3g08685 protein</fullName>
    </submittedName>
</protein>
<evidence type="ECO:0000259" key="1">
    <source>
        <dbReference type="Pfam" id="PF14214"/>
    </source>
</evidence>
<dbReference type="OrthoDB" id="432234at2759"/>
<keyword evidence="3" id="KW-1185">Reference proteome</keyword>
<reference evidence="3" key="1">
    <citation type="submission" date="2016-10" db="EMBL/GenBank/DDBJ databases">
        <authorList>
            <person name="Jeantristanb JTB J.-T."/>
            <person name="Ricardo R."/>
        </authorList>
    </citation>
    <scope>NUCLEOTIDE SEQUENCE [LARGE SCALE GENOMIC DNA]</scope>
</reference>
<dbReference type="Pfam" id="PF14214">
    <property type="entry name" value="Helitron_like_N"/>
    <property type="match status" value="1"/>
</dbReference>